<reference evidence="2" key="1">
    <citation type="submission" date="2017-03" db="EMBL/GenBank/DDBJ databases">
        <title>Phytopthora megakarya and P. palmivora, two closely related causual agents of cacao black pod achieved similar genome size and gene model numbers by different mechanisms.</title>
        <authorList>
            <person name="Ali S."/>
            <person name="Shao J."/>
            <person name="Larry D.J."/>
            <person name="Kronmiller B."/>
            <person name="Shen D."/>
            <person name="Strem M.D."/>
            <person name="Melnick R.L."/>
            <person name="Guiltinan M.J."/>
            <person name="Tyler B.M."/>
            <person name="Meinhardt L.W."/>
            <person name="Bailey B.A."/>
        </authorList>
    </citation>
    <scope>NUCLEOTIDE SEQUENCE [LARGE SCALE GENOMIC DNA]</scope>
    <source>
        <strain evidence="2">zdho120</strain>
    </source>
</reference>
<accession>A0A225WGD8</accession>
<dbReference type="OrthoDB" id="121986at2759"/>
<dbReference type="EMBL" id="NBNE01001002">
    <property type="protein sequence ID" value="OWZ16077.1"/>
    <property type="molecule type" value="Genomic_DNA"/>
</dbReference>
<protein>
    <submittedName>
        <fullName evidence="1">Uncharacterized protein</fullName>
    </submittedName>
</protein>
<dbReference type="AlphaFoldDB" id="A0A225WGD8"/>
<gene>
    <name evidence="1" type="ORF">PHMEG_00010182</name>
</gene>
<proteinExistence type="predicted"/>
<comment type="caution">
    <text evidence="1">The sequence shown here is derived from an EMBL/GenBank/DDBJ whole genome shotgun (WGS) entry which is preliminary data.</text>
</comment>
<name>A0A225WGD8_9STRA</name>
<evidence type="ECO:0000313" key="1">
    <source>
        <dbReference type="EMBL" id="OWZ16077.1"/>
    </source>
</evidence>
<organism evidence="1 2">
    <name type="scientific">Phytophthora megakarya</name>
    <dbReference type="NCBI Taxonomy" id="4795"/>
    <lineage>
        <taxon>Eukaryota</taxon>
        <taxon>Sar</taxon>
        <taxon>Stramenopiles</taxon>
        <taxon>Oomycota</taxon>
        <taxon>Peronosporomycetes</taxon>
        <taxon>Peronosporales</taxon>
        <taxon>Peronosporaceae</taxon>
        <taxon>Phytophthora</taxon>
    </lineage>
</organism>
<evidence type="ECO:0000313" key="2">
    <source>
        <dbReference type="Proteomes" id="UP000198211"/>
    </source>
</evidence>
<sequence>MKEIWTKYCRQSLHHLRTYTNNRVKFNFGKLNINLDSSSTMKECLESAMRSEGRMNLNKKVRWSGRPSIPQSETSKIRSASRIKCNLRMEKGTELSFGNADTVATVVEVHRRSFIEINDILSVIPVPHEEAASREKSPMIAASAPDQLIKASIFEGLGTAWAVKHDVSMTVVPEFKLKRKAKNVNCPGELVNTIRSSTTRYICMPIDSKATTGRQ</sequence>
<keyword evidence="2" id="KW-1185">Reference proteome</keyword>
<dbReference type="Proteomes" id="UP000198211">
    <property type="component" value="Unassembled WGS sequence"/>
</dbReference>